<dbReference type="OrthoDB" id="419711at2759"/>
<feature type="transmembrane region" description="Helical" evidence="1">
    <location>
        <begin position="42"/>
        <end position="62"/>
    </location>
</feature>
<evidence type="ECO:0000256" key="1">
    <source>
        <dbReference type="SAM" id="Phobius"/>
    </source>
</evidence>
<dbReference type="GO" id="GO:0016020">
    <property type="term" value="C:membrane"/>
    <property type="evidence" value="ECO:0007669"/>
    <property type="project" value="TreeGrafter"/>
</dbReference>
<proteinExistence type="predicted"/>
<reference evidence="3" key="2">
    <citation type="submission" date="2025-08" db="UniProtKB">
        <authorList>
            <consortium name="RefSeq"/>
        </authorList>
    </citation>
    <scope>IDENTIFICATION</scope>
</reference>
<sequence>MGAIRSYFKQQFQYRMWTLQYETSSDFYLSCFQRNFSALPLLLIRGILFIGCLAIVLASIILTSQLGAGPYWPIYLTHWGLLFITFASGFGFAVSYVAHFQGSIDDTYGLPWYVKVYWVMYNIAISLAFFITIFYWIFLANADEDFAVDPTLDYFIHLVNSILMLVLLLTARQPCNVLHFYFLIILAAVYVIFTAIYYAAGGTDPFGHNFIYPVLDWSNPGPAVIMLIISLAMVTVIHFITVLLSLARDAIGRCSRNENTFDLAY</sequence>
<evidence type="ECO:0000313" key="3">
    <source>
        <dbReference type="RefSeq" id="XP_023935798.1"/>
    </source>
</evidence>
<keyword evidence="1" id="KW-1133">Transmembrane helix</keyword>
<feature type="transmembrane region" description="Helical" evidence="1">
    <location>
        <begin position="119"/>
        <end position="142"/>
    </location>
</feature>
<dbReference type="PANTHER" id="PTHR12242:SF49">
    <property type="entry name" value="HEADBUTT, ISOFORM E"/>
    <property type="match status" value="1"/>
</dbReference>
<dbReference type="Proteomes" id="UP001652582">
    <property type="component" value="Chromosome 1"/>
</dbReference>
<feature type="transmembrane region" description="Helical" evidence="1">
    <location>
        <begin position="178"/>
        <end position="200"/>
    </location>
</feature>
<protein>
    <submittedName>
        <fullName evidence="3">Protein rolling stone-like</fullName>
    </submittedName>
</protein>
<evidence type="ECO:0000313" key="2">
    <source>
        <dbReference type="Proteomes" id="UP001652582"/>
    </source>
</evidence>
<keyword evidence="1" id="KW-0812">Transmembrane</keyword>
<dbReference type="KEGG" id="bany:112044250"/>
<dbReference type="AlphaFoldDB" id="A0A6J1MSB1"/>
<name>A0A6J1MSB1_BICAN</name>
<dbReference type="PANTHER" id="PTHR12242">
    <property type="entry name" value="OS02G0130600 PROTEIN-RELATED"/>
    <property type="match status" value="1"/>
</dbReference>
<accession>A0A6J1MSB1</accession>
<dbReference type="InterPro" id="IPR049352">
    <property type="entry name" value="Rost"/>
</dbReference>
<keyword evidence="1" id="KW-0472">Membrane</keyword>
<feature type="transmembrane region" description="Helical" evidence="1">
    <location>
        <begin position="154"/>
        <end position="171"/>
    </location>
</feature>
<gene>
    <name evidence="3" type="primary">LOC112044250</name>
</gene>
<keyword evidence="2" id="KW-1185">Reference proteome</keyword>
<reference evidence="2" key="1">
    <citation type="submission" date="2025-05" db="UniProtKB">
        <authorList>
            <consortium name="RefSeq"/>
        </authorList>
    </citation>
    <scope>NUCLEOTIDE SEQUENCE [LARGE SCALE GENOMIC DNA]</scope>
</reference>
<feature type="transmembrane region" description="Helical" evidence="1">
    <location>
        <begin position="74"/>
        <end position="98"/>
    </location>
</feature>
<organism evidence="2 3">
    <name type="scientific">Bicyclus anynana</name>
    <name type="common">Squinting bush brown butterfly</name>
    <dbReference type="NCBI Taxonomy" id="110368"/>
    <lineage>
        <taxon>Eukaryota</taxon>
        <taxon>Metazoa</taxon>
        <taxon>Ecdysozoa</taxon>
        <taxon>Arthropoda</taxon>
        <taxon>Hexapoda</taxon>
        <taxon>Insecta</taxon>
        <taxon>Pterygota</taxon>
        <taxon>Neoptera</taxon>
        <taxon>Endopterygota</taxon>
        <taxon>Lepidoptera</taxon>
        <taxon>Glossata</taxon>
        <taxon>Ditrysia</taxon>
        <taxon>Papilionoidea</taxon>
        <taxon>Nymphalidae</taxon>
        <taxon>Satyrinae</taxon>
        <taxon>Satyrini</taxon>
        <taxon>Mycalesina</taxon>
        <taxon>Bicyclus</taxon>
    </lineage>
</organism>
<feature type="transmembrane region" description="Helical" evidence="1">
    <location>
        <begin position="220"/>
        <end position="246"/>
    </location>
</feature>
<dbReference type="RefSeq" id="XP_023935798.1">
    <property type="nucleotide sequence ID" value="XM_024080030.2"/>
</dbReference>
<dbReference type="Pfam" id="PF21534">
    <property type="entry name" value="Rost"/>
    <property type="match status" value="1"/>
</dbReference>
<dbReference type="GeneID" id="112044250"/>